<dbReference type="PANTHER" id="PTHR10285">
    <property type="entry name" value="URIDINE KINASE"/>
    <property type="match status" value="1"/>
</dbReference>
<feature type="domain" description="Phosphoribulokinase/uridine kinase" evidence="1">
    <location>
        <begin position="5"/>
        <end position="175"/>
    </location>
</feature>
<dbReference type="SUPFAM" id="SSF52540">
    <property type="entry name" value="P-loop containing nucleoside triphosphate hydrolases"/>
    <property type="match status" value="1"/>
</dbReference>
<reference evidence="2 3" key="1">
    <citation type="journal article" date="2016" name="Nat. Commun.">
        <title>Thousands of microbial genomes shed light on interconnected biogeochemical processes in an aquifer system.</title>
        <authorList>
            <person name="Anantharaman K."/>
            <person name="Brown C.T."/>
            <person name="Hug L.A."/>
            <person name="Sharon I."/>
            <person name="Castelle C.J."/>
            <person name="Probst A.J."/>
            <person name="Thomas B.C."/>
            <person name="Singh A."/>
            <person name="Wilkins M.J."/>
            <person name="Karaoz U."/>
            <person name="Brodie E.L."/>
            <person name="Williams K.H."/>
            <person name="Hubbard S.S."/>
            <person name="Banfield J.F."/>
        </authorList>
    </citation>
    <scope>NUCLEOTIDE SEQUENCE [LARGE SCALE GENOMIC DNA]</scope>
</reference>
<evidence type="ECO:0000259" key="1">
    <source>
        <dbReference type="Pfam" id="PF00485"/>
    </source>
</evidence>
<name>A0A1F8EHA7_9BACT</name>
<gene>
    <name evidence="2" type="ORF">A2650_04760</name>
</gene>
<evidence type="ECO:0000313" key="2">
    <source>
        <dbReference type="EMBL" id="OGM99749.1"/>
    </source>
</evidence>
<organism evidence="2 3">
    <name type="scientific">Candidatus Yanofskybacteria bacterium RIFCSPHIGHO2_01_FULL_41_53</name>
    <dbReference type="NCBI Taxonomy" id="1802663"/>
    <lineage>
        <taxon>Bacteria</taxon>
        <taxon>Candidatus Yanofskyibacteriota</taxon>
    </lineage>
</organism>
<proteinExistence type="predicted"/>
<sequence>MKTIFVGVVGPSGSGKTTLCKKLKLSNKNHEHIRLDNYFKHPRNFPLKYGFRNWEKPSNLKFDVLLKHLKALQNGKEVHTKSFPKKAGARPELITLKPKPVILIEGFMLFKDKRVRDMLNIKIYLEIHPELMLKRRAIRFGKAHITDYDTKVAIPEFIKHGTAQKKYADYIVDATRPQTQVIKEVQKIVNQNLTNS</sequence>
<protein>
    <recommendedName>
        <fullName evidence="1">Phosphoribulokinase/uridine kinase domain-containing protein</fullName>
    </recommendedName>
</protein>
<dbReference type="InterPro" id="IPR006083">
    <property type="entry name" value="PRK/URK"/>
</dbReference>
<dbReference type="Pfam" id="PF00485">
    <property type="entry name" value="PRK"/>
    <property type="match status" value="1"/>
</dbReference>
<accession>A0A1F8EHA7</accession>
<dbReference type="AlphaFoldDB" id="A0A1F8EHA7"/>
<dbReference type="EMBL" id="MGJD01000036">
    <property type="protein sequence ID" value="OGM99749.1"/>
    <property type="molecule type" value="Genomic_DNA"/>
</dbReference>
<dbReference type="Proteomes" id="UP000177117">
    <property type="component" value="Unassembled WGS sequence"/>
</dbReference>
<comment type="caution">
    <text evidence="2">The sequence shown here is derived from an EMBL/GenBank/DDBJ whole genome shotgun (WGS) entry which is preliminary data.</text>
</comment>
<evidence type="ECO:0000313" key="3">
    <source>
        <dbReference type="Proteomes" id="UP000177117"/>
    </source>
</evidence>
<dbReference type="GO" id="GO:0016301">
    <property type="term" value="F:kinase activity"/>
    <property type="evidence" value="ECO:0007669"/>
    <property type="project" value="InterPro"/>
</dbReference>
<dbReference type="GO" id="GO:0005524">
    <property type="term" value="F:ATP binding"/>
    <property type="evidence" value="ECO:0007669"/>
    <property type="project" value="InterPro"/>
</dbReference>
<dbReference type="Gene3D" id="3.40.50.300">
    <property type="entry name" value="P-loop containing nucleotide triphosphate hydrolases"/>
    <property type="match status" value="1"/>
</dbReference>
<dbReference type="InterPro" id="IPR027417">
    <property type="entry name" value="P-loop_NTPase"/>
</dbReference>